<dbReference type="Proteomes" id="UP001230649">
    <property type="component" value="Unassembled WGS sequence"/>
</dbReference>
<proteinExistence type="predicted"/>
<keyword evidence="2" id="KW-1185">Reference proteome</keyword>
<evidence type="ECO:0000313" key="2">
    <source>
        <dbReference type="Proteomes" id="UP001230649"/>
    </source>
</evidence>
<organism evidence="1 2">
    <name type="scientific">Naganishia adeliensis</name>
    <dbReference type="NCBI Taxonomy" id="92952"/>
    <lineage>
        <taxon>Eukaryota</taxon>
        <taxon>Fungi</taxon>
        <taxon>Dikarya</taxon>
        <taxon>Basidiomycota</taxon>
        <taxon>Agaricomycotina</taxon>
        <taxon>Tremellomycetes</taxon>
        <taxon>Filobasidiales</taxon>
        <taxon>Filobasidiaceae</taxon>
        <taxon>Naganishia</taxon>
    </lineage>
</organism>
<protein>
    <submittedName>
        <fullName evidence="1">Uncharacterized protein</fullName>
    </submittedName>
</protein>
<reference evidence="1" key="1">
    <citation type="submission" date="2023-04" db="EMBL/GenBank/DDBJ databases">
        <title>Draft Genome sequencing of Naganishia species isolated from polar environments using Oxford Nanopore Technology.</title>
        <authorList>
            <person name="Leo P."/>
            <person name="Venkateswaran K."/>
        </authorList>
    </citation>
    <scope>NUCLEOTIDE SEQUENCE</scope>
    <source>
        <strain evidence="1">MNA-CCFEE 5262</strain>
    </source>
</reference>
<evidence type="ECO:0000313" key="1">
    <source>
        <dbReference type="EMBL" id="KAJ9099031.1"/>
    </source>
</evidence>
<gene>
    <name evidence="1" type="ORF">QFC20_005789</name>
</gene>
<comment type="caution">
    <text evidence="1">The sequence shown here is derived from an EMBL/GenBank/DDBJ whole genome shotgun (WGS) entry which is preliminary data.</text>
</comment>
<name>A0ACC2VJP0_9TREE</name>
<accession>A0ACC2VJP0</accession>
<dbReference type="EMBL" id="JASBWS010000086">
    <property type="protein sequence ID" value="KAJ9099031.1"/>
    <property type="molecule type" value="Genomic_DNA"/>
</dbReference>
<sequence>MTSIEFKGFTEESLTASVAHPTAKSDNGALNELELKDMFNDIEDHMMPLLKCRWIADFSSAWYELRYRLLNRSLDKEEGAVKEWVQHWKKFLTSADKLFGKWLRTGLPPDEYGFGGIDIIQLFECWMCIPSSVLGSRAQQRLNENSERLKQLREKTAKAKQKAET</sequence>